<dbReference type="EMBL" id="CAFBMG010000104">
    <property type="protein sequence ID" value="CAB4908226.1"/>
    <property type="molecule type" value="Genomic_DNA"/>
</dbReference>
<evidence type="ECO:0000313" key="2">
    <source>
        <dbReference type="EMBL" id="CAB4908226.1"/>
    </source>
</evidence>
<evidence type="ECO:0000313" key="1">
    <source>
        <dbReference type="EMBL" id="CAB4756456.1"/>
    </source>
</evidence>
<name>A0A6J6U9Z7_9ZZZZ</name>
<accession>A0A6J6U9Z7</accession>
<proteinExistence type="predicted"/>
<dbReference type="EMBL" id="CAEZYU010000115">
    <property type="protein sequence ID" value="CAB4756456.1"/>
    <property type="molecule type" value="Genomic_DNA"/>
</dbReference>
<dbReference type="AlphaFoldDB" id="A0A6J6U9Z7"/>
<protein>
    <submittedName>
        <fullName evidence="1">Unannotated protein</fullName>
    </submittedName>
</protein>
<reference evidence="1" key="1">
    <citation type="submission" date="2020-05" db="EMBL/GenBank/DDBJ databases">
        <authorList>
            <person name="Chiriac C."/>
            <person name="Salcher M."/>
            <person name="Ghai R."/>
            <person name="Kavagutti S V."/>
        </authorList>
    </citation>
    <scope>NUCLEOTIDE SEQUENCE</scope>
</reference>
<organism evidence="1">
    <name type="scientific">freshwater metagenome</name>
    <dbReference type="NCBI Taxonomy" id="449393"/>
    <lineage>
        <taxon>unclassified sequences</taxon>
        <taxon>metagenomes</taxon>
        <taxon>ecological metagenomes</taxon>
    </lineage>
</organism>
<sequence>MAKKRVGDELQVKDKVVAAVDLLGVPAGTRGKVSLVNGFRWVRYRVYFDNGADLGSINRSDLVLAKDWTAPSEQTEIEQGENS</sequence>
<gene>
    <name evidence="1" type="ORF">UFOPK2766_01945</name>
    <name evidence="2" type="ORF">UFOPK3519_01241</name>
</gene>